<accession>A0A8J2LN18</accession>
<dbReference type="OrthoDB" id="10598616at2759"/>
<evidence type="ECO:0000313" key="2">
    <source>
        <dbReference type="Proteomes" id="UP000746747"/>
    </source>
</evidence>
<organism evidence="1 2">
    <name type="scientific">Cercopithifilaria johnstoni</name>
    <dbReference type="NCBI Taxonomy" id="2874296"/>
    <lineage>
        <taxon>Eukaryota</taxon>
        <taxon>Metazoa</taxon>
        <taxon>Ecdysozoa</taxon>
        <taxon>Nematoda</taxon>
        <taxon>Chromadorea</taxon>
        <taxon>Rhabditida</taxon>
        <taxon>Spirurina</taxon>
        <taxon>Spiruromorpha</taxon>
        <taxon>Filarioidea</taxon>
        <taxon>Onchocercidae</taxon>
        <taxon>Cercopithifilaria</taxon>
    </lineage>
</organism>
<dbReference type="EMBL" id="CAKAEH010000080">
    <property type="protein sequence ID" value="CAG9529767.1"/>
    <property type="molecule type" value="Genomic_DNA"/>
</dbReference>
<dbReference type="AlphaFoldDB" id="A0A8J2LN18"/>
<reference evidence="1" key="1">
    <citation type="submission" date="2021-09" db="EMBL/GenBank/DDBJ databases">
        <authorList>
            <consortium name="Pathogen Informatics"/>
        </authorList>
    </citation>
    <scope>NUCLEOTIDE SEQUENCE</scope>
</reference>
<dbReference type="Proteomes" id="UP000746747">
    <property type="component" value="Unassembled WGS sequence"/>
</dbReference>
<comment type="caution">
    <text evidence="1">The sequence shown here is derived from an EMBL/GenBank/DDBJ whole genome shotgun (WGS) entry which is preliminary data.</text>
</comment>
<evidence type="ECO:0000313" key="1">
    <source>
        <dbReference type="EMBL" id="CAG9529767.1"/>
    </source>
</evidence>
<name>A0A8J2LN18_9BILA</name>
<gene>
    <name evidence="1" type="ORF">CJOHNSTONI_LOCUS322</name>
</gene>
<protein>
    <submittedName>
        <fullName evidence="1">Uncharacterized protein</fullName>
    </submittedName>
</protein>
<sequence length="67" mass="7498">MSFASEAPQWIVEIVHNSCWQLNPEMRSNMGQIARRIEQNAGLTPPVIITTPAFKVESHQSTGISFN</sequence>
<proteinExistence type="predicted"/>
<keyword evidence="2" id="KW-1185">Reference proteome</keyword>